<dbReference type="PROSITE" id="PS50294">
    <property type="entry name" value="WD_REPEATS_REGION"/>
    <property type="match status" value="1"/>
</dbReference>
<dbReference type="Proteomes" id="UP000054485">
    <property type="component" value="Unassembled WGS sequence"/>
</dbReference>
<feature type="repeat" description="WD" evidence="3">
    <location>
        <begin position="53"/>
        <end position="94"/>
    </location>
</feature>
<dbReference type="InterPro" id="IPR001680">
    <property type="entry name" value="WD40_rpt"/>
</dbReference>
<dbReference type="Gene3D" id="2.130.10.10">
    <property type="entry name" value="YVTN repeat-like/Quinoprotein amine dehydrogenase"/>
    <property type="match status" value="2"/>
</dbReference>
<dbReference type="InterPro" id="IPR015943">
    <property type="entry name" value="WD40/YVTN_repeat-like_dom_sf"/>
</dbReference>
<dbReference type="EMBL" id="KN835642">
    <property type="protein sequence ID" value="KIK35283.1"/>
    <property type="molecule type" value="Genomic_DNA"/>
</dbReference>
<dbReference type="Pfam" id="PF00400">
    <property type="entry name" value="WD40"/>
    <property type="match status" value="3"/>
</dbReference>
<sequence>MAQGELTEHNKHSCLKCLSDKADMAATAGRSILAPVMTLEGHKPWKTTSPDGEQEESKKISCISYFPDGKQMISGSHDNTIRRWDLRKGKEIEKDREVVEKVQAAEVSRDGQWVVIACYKGIKVSEVKTGIVRTFLEYDSIYCIDISLDSTLLAVASYGEVRIWNLNTGKLVADPFDIGGLIPGTLRFSKDSRKLAVSSYYLGERHLEVWDVQTQKLDVQKSTRDNVASNYPIFWTTKDKSIVTAFNSKNDAYEFAASTLKTVGAPFKHTLFLCGLALSSDCVFLASSSYNRTIKLWAFESRQLHASFDVEFCFTLLLSPDSRQLACACIDDTKIHVYDIPPNILTGIESTCKSDILNSDATRRTVPRKPVIIPVRSSIPQPLPTSDLHTFPRFLRKLLPFSPRTNVVHTEPRNLLDFPATSPLPRSHISQPPAPPTSQSSAINTSSTLPSRLYRLWSLQKFHAPPTVVDVPLAPGKLRIAAAGAPGDDDDLIRDEDYVPPPSPSPNSRPGIANAGQHGSGRFCFCF</sequence>
<dbReference type="OrthoDB" id="10359535at2759"/>
<dbReference type="SUPFAM" id="SSF69322">
    <property type="entry name" value="Tricorn protease domain 2"/>
    <property type="match status" value="1"/>
</dbReference>
<keyword evidence="6" id="KW-1185">Reference proteome</keyword>
<dbReference type="InParanoid" id="A0A0D0ATK0"/>
<name>A0A0D0ATK0_9AGAM</name>
<dbReference type="PROSITE" id="PS50082">
    <property type="entry name" value="WD_REPEATS_2"/>
    <property type="match status" value="1"/>
</dbReference>
<organism evidence="5 6">
    <name type="scientific">Suillus luteus UH-Slu-Lm8-n1</name>
    <dbReference type="NCBI Taxonomy" id="930992"/>
    <lineage>
        <taxon>Eukaryota</taxon>
        <taxon>Fungi</taxon>
        <taxon>Dikarya</taxon>
        <taxon>Basidiomycota</taxon>
        <taxon>Agaricomycotina</taxon>
        <taxon>Agaricomycetes</taxon>
        <taxon>Agaricomycetidae</taxon>
        <taxon>Boletales</taxon>
        <taxon>Suillineae</taxon>
        <taxon>Suillaceae</taxon>
        <taxon>Suillus</taxon>
    </lineage>
</organism>
<feature type="region of interest" description="Disordered" evidence="4">
    <location>
        <begin position="412"/>
        <end position="445"/>
    </location>
</feature>
<evidence type="ECO:0000256" key="2">
    <source>
        <dbReference type="ARBA" id="ARBA00022737"/>
    </source>
</evidence>
<dbReference type="SMART" id="SM00320">
    <property type="entry name" value="WD40"/>
    <property type="match status" value="4"/>
</dbReference>
<dbReference type="AlphaFoldDB" id="A0A0D0ATK0"/>
<evidence type="ECO:0000313" key="5">
    <source>
        <dbReference type="EMBL" id="KIK35283.1"/>
    </source>
</evidence>
<accession>A0A0D0ATK0</accession>
<gene>
    <name evidence="5" type="ORF">CY34DRAFT_812284</name>
</gene>
<reference evidence="5 6" key="1">
    <citation type="submission" date="2014-04" db="EMBL/GenBank/DDBJ databases">
        <authorList>
            <consortium name="DOE Joint Genome Institute"/>
            <person name="Kuo A."/>
            <person name="Ruytinx J."/>
            <person name="Rineau F."/>
            <person name="Colpaert J."/>
            <person name="Kohler A."/>
            <person name="Nagy L.G."/>
            <person name="Floudas D."/>
            <person name="Copeland A."/>
            <person name="Barry K.W."/>
            <person name="Cichocki N."/>
            <person name="Veneault-Fourrey C."/>
            <person name="LaButti K."/>
            <person name="Lindquist E.A."/>
            <person name="Lipzen A."/>
            <person name="Lundell T."/>
            <person name="Morin E."/>
            <person name="Murat C."/>
            <person name="Sun H."/>
            <person name="Tunlid A."/>
            <person name="Henrissat B."/>
            <person name="Grigoriev I.V."/>
            <person name="Hibbett D.S."/>
            <person name="Martin F."/>
            <person name="Nordberg H.P."/>
            <person name="Cantor M.N."/>
            <person name="Hua S.X."/>
        </authorList>
    </citation>
    <scope>NUCLEOTIDE SEQUENCE [LARGE SCALE GENOMIC DNA]</scope>
    <source>
        <strain evidence="5 6">UH-Slu-Lm8-n1</strain>
    </source>
</reference>
<evidence type="ECO:0000256" key="3">
    <source>
        <dbReference type="PROSITE-ProRule" id="PRU00221"/>
    </source>
</evidence>
<keyword evidence="1 3" id="KW-0853">WD repeat</keyword>
<dbReference type="PANTHER" id="PTHR19848:SF8">
    <property type="entry name" value="F-BOX AND WD REPEAT DOMAIN CONTAINING 7"/>
    <property type="match status" value="1"/>
</dbReference>
<dbReference type="HOGENOM" id="CLU_031226_0_0_1"/>
<proteinExistence type="predicted"/>
<feature type="region of interest" description="Disordered" evidence="4">
    <location>
        <begin position="482"/>
        <end position="514"/>
    </location>
</feature>
<reference evidence="6" key="2">
    <citation type="submission" date="2015-01" db="EMBL/GenBank/DDBJ databases">
        <title>Evolutionary Origins and Diversification of the Mycorrhizal Mutualists.</title>
        <authorList>
            <consortium name="DOE Joint Genome Institute"/>
            <consortium name="Mycorrhizal Genomics Consortium"/>
            <person name="Kohler A."/>
            <person name="Kuo A."/>
            <person name="Nagy L.G."/>
            <person name="Floudas D."/>
            <person name="Copeland A."/>
            <person name="Barry K.W."/>
            <person name="Cichocki N."/>
            <person name="Veneault-Fourrey C."/>
            <person name="LaButti K."/>
            <person name="Lindquist E.A."/>
            <person name="Lipzen A."/>
            <person name="Lundell T."/>
            <person name="Morin E."/>
            <person name="Murat C."/>
            <person name="Riley R."/>
            <person name="Ohm R."/>
            <person name="Sun H."/>
            <person name="Tunlid A."/>
            <person name="Henrissat B."/>
            <person name="Grigoriev I.V."/>
            <person name="Hibbett D.S."/>
            <person name="Martin F."/>
        </authorList>
    </citation>
    <scope>NUCLEOTIDE SEQUENCE [LARGE SCALE GENOMIC DNA]</scope>
    <source>
        <strain evidence="6">UH-Slu-Lm8-n1</strain>
    </source>
</reference>
<protein>
    <submittedName>
        <fullName evidence="5">Unplaced genomic scaffold CY34scaffold_511, whole genome shotgun sequence</fullName>
    </submittedName>
</protein>
<evidence type="ECO:0000256" key="4">
    <source>
        <dbReference type="SAM" id="MobiDB-lite"/>
    </source>
</evidence>
<keyword evidence="2" id="KW-0677">Repeat</keyword>
<evidence type="ECO:0000256" key="1">
    <source>
        <dbReference type="ARBA" id="ARBA00022574"/>
    </source>
</evidence>
<evidence type="ECO:0000313" key="6">
    <source>
        <dbReference type="Proteomes" id="UP000054485"/>
    </source>
</evidence>
<dbReference type="STRING" id="930992.A0A0D0ATK0"/>
<dbReference type="PANTHER" id="PTHR19848">
    <property type="entry name" value="WD40 REPEAT PROTEIN"/>
    <property type="match status" value="1"/>
</dbReference>